<accession>C4FLN2</accession>
<feature type="domain" description="HD Cas3-type" evidence="4">
    <location>
        <begin position="9"/>
        <end position="167"/>
    </location>
</feature>
<dbReference type="CDD" id="cd09641">
    <property type="entry name" value="Cas3''_I"/>
    <property type="match status" value="1"/>
</dbReference>
<dbReference type="Pfam" id="PF18019">
    <property type="entry name" value="Cas3_HD"/>
    <property type="match status" value="1"/>
</dbReference>
<dbReference type="InterPro" id="IPR038257">
    <property type="entry name" value="CRISPR-assoc_Cas3_HD_sf"/>
</dbReference>
<keyword evidence="1" id="KW-0479">Metal-binding</keyword>
<dbReference type="GO" id="GO:0051607">
    <property type="term" value="P:defense response to virus"/>
    <property type="evidence" value="ECO:0007669"/>
    <property type="project" value="UniProtKB-KW"/>
</dbReference>
<evidence type="ECO:0000256" key="3">
    <source>
        <dbReference type="ARBA" id="ARBA00023118"/>
    </source>
</evidence>
<dbReference type="GO" id="GO:0016787">
    <property type="term" value="F:hydrolase activity"/>
    <property type="evidence" value="ECO:0007669"/>
    <property type="project" value="UniProtKB-KW"/>
</dbReference>
<evidence type="ECO:0000313" key="5">
    <source>
        <dbReference type="EMBL" id="EEP60020.1"/>
    </source>
</evidence>
<dbReference type="RefSeq" id="WP_007547875.1">
    <property type="nucleotide sequence ID" value="NZ_ABZS01000167.1"/>
</dbReference>
<dbReference type="Proteomes" id="UP000005540">
    <property type="component" value="Unassembled WGS sequence"/>
</dbReference>
<dbReference type="NCBIfam" id="TIGR01596">
    <property type="entry name" value="cas3_HD"/>
    <property type="match status" value="1"/>
</dbReference>
<proteinExistence type="predicted"/>
<dbReference type="GO" id="GO:0046872">
    <property type="term" value="F:metal ion binding"/>
    <property type="evidence" value="ECO:0007669"/>
    <property type="project" value="UniProtKB-KW"/>
</dbReference>
<dbReference type="AlphaFoldDB" id="C4FLN2"/>
<keyword evidence="2" id="KW-0378">Hydrolase</keyword>
<comment type="caution">
    <text evidence="5">The sequence shown here is derived from an EMBL/GenBank/DDBJ whole genome shotgun (WGS) entry which is preliminary data.</text>
</comment>
<evidence type="ECO:0000256" key="1">
    <source>
        <dbReference type="ARBA" id="ARBA00022723"/>
    </source>
</evidence>
<dbReference type="OrthoDB" id="9810236at2"/>
<reference evidence="5 6" key="1">
    <citation type="submission" date="2009-04" db="EMBL/GenBank/DDBJ databases">
        <authorList>
            <person name="Reysenbach A.-L."/>
            <person name="Heidelberg J.F."/>
            <person name="Nelson W.C."/>
        </authorList>
    </citation>
    <scope>NUCLEOTIDE SEQUENCE [LARGE SCALE GENOMIC DNA]</scope>
    <source>
        <strain evidence="5 6">SS-5</strain>
    </source>
</reference>
<evidence type="ECO:0000259" key="4">
    <source>
        <dbReference type="PROSITE" id="PS51643"/>
    </source>
</evidence>
<organism evidence="5 6">
    <name type="scientific">Sulfurihydrogenibium yellowstonense SS-5</name>
    <dbReference type="NCBI Taxonomy" id="432331"/>
    <lineage>
        <taxon>Bacteria</taxon>
        <taxon>Pseudomonadati</taxon>
        <taxon>Aquificota</taxon>
        <taxon>Aquificia</taxon>
        <taxon>Aquificales</taxon>
        <taxon>Hydrogenothermaceae</taxon>
        <taxon>Sulfurihydrogenibium</taxon>
    </lineage>
</organism>
<keyword evidence="3" id="KW-0051">Antiviral defense</keyword>
<gene>
    <name evidence="5" type="ORF">SULYE_1486</name>
</gene>
<evidence type="ECO:0000256" key="2">
    <source>
        <dbReference type="ARBA" id="ARBA00022801"/>
    </source>
</evidence>
<dbReference type="EMBL" id="ABZS01000167">
    <property type="protein sequence ID" value="EEP60020.1"/>
    <property type="molecule type" value="Genomic_DNA"/>
</dbReference>
<protein>
    <submittedName>
        <fullName evidence="5">Crispr-associated hd domain protein</fullName>
    </submittedName>
</protein>
<evidence type="ECO:0000313" key="6">
    <source>
        <dbReference type="Proteomes" id="UP000005540"/>
    </source>
</evidence>
<sequence>MNQYIAKLSGNNQQTLQEHTEKLLENFEILKKYIQLDKETEKAVYLACLFHDIGKASKEFQAKITKQKPQPKQEIPHNLLSAIIFYFLRNPYYKDNKRLFEKIQYAIAYHHDRYDADIDKSKPILEDFAIRVENDLKDWILEKLKNLEITQLNINKEKLSIAINFCY</sequence>
<name>C4FLN2_9AQUI</name>
<dbReference type="SUPFAM" id="SSF109604">
    <property type="entry name" value="HD-domain/PDEase-like"/>
    <property type="match status" value="1"/>
</dbReference>
<dbReference type="PROSITE" id="PS51643">
    <property type="entry name" value="HD_CAS3"/>
    <property type="match status" value="1"/>
</dbReference>
<dbReference type="Gene3D" id="1.10.3210.30">
    <property type="match status" value="1"/>
</dbReference>
<keyword evidence="6" id="KW-1185">Reference proteome</keyword>
<dbReference type="InterPro" id="IPR006483">
    <property type="entry name" value="CRISPR-assoc_Cas3_HD"/>
</dbReference>